<gene>
    <name evidence="1" type="ORF">HMPREF0769_11351</name>
</gene>
<name>A0A0E1XAZ7_STAAU</name>
<reference evidence="1" key="1">
    <citation type="submission" date="2010-05" db="EMBL/GenBank/DDBJ databases">
        <authorList>
            <person name="Muzny D."/>
            <person name="Qin X."/>
            <person name="Buhay C."/>
            <person name="Dugan-Rocha S."/>
            <person name="Ding Y."/>
            <person name="Chen G."/>
            <person name="Hawes A."/>
            <person name="Holder M."/>
            <person name="Jhangiani S."/>
            <person name="Johnson A."/>
            <person name="Khan Z."/>
            <person name="Li Z."/>
            <person name="Liu W."/>
            <person name="Liu X."/>
            <person name="Perez L."/>
            <person name="Shen H."/>
            <person name="Wang Q."/>
            <person name="Watt J."/>
            <person name="Xi L."/>
            <person name="Xin Y."/>
            <person name="Zhou J."/>
            <person name="Deng J."/>
            <person name="Jiang H."/>
            <person name="Liu Y."/>
            <person name="Qu J."/>
            <person name="Song X.-Z."/>
            <person name="Zhang L."/>
            <person name="Villasana D."/>
            <person name="Johnson A."/>
            <person name="Liu J."/>
            <person name="Liyanage D."/>
            <person name="Lorensuhewa L."/>
            <person name="Robinson T."/>
            <person name="Song A."/>
            <person name="Song B.-B."/>
            <person name="Dinh H."/>
            <person name="Thornton R."/>
            <person name="Coyle M."/>
            <person name="Francisco L."/>
            <person name="Jackson L."/>
            <person name="Javaid M."/>
            <person name="Korchina V."/>
            <person name="Kovar C."/>
            <person name="Mata R."/>
            <person name="Mathew T."/>
            <person name="Ngo R."/>
            <person name="Nguyen L."/>
            <person name="Nguyen N."/>
            <person name="Okwuonu G."/>
            <person name="Ongeri F."/>
            <person name="Pham C."/>
            <person name="Simmons D."/>
            <person name="Wilczek-Boney K."/>
            <person name="Hale W."/>
            <person name="Jakkamsetti A."/>
            <person name="Pham P."/>
            <person name="Ruth R."/>
            <person name="San Lucas F."/>
            <person name="Warren J."/>
            <person name="Zhang J."/>
            <person name="Zhao Z."/>
            <person name="Zhou C."/>
            <person name="Zhu D."/>
            <person name="Lee S."/>
            <person name="Bess C."/>
            <person name="Blankenburg K."/>
            <person name="Forbes L."/>
            <person name="Fu Q."/>
            <person name="Gubbala S."/>
            <person name="Hirani K."/>
            <person name="Jayaseelan J.C."/>
            <person name="Lara F."/>
            <person name="Munidasa M."/>
            <person name="Palculict T."/>
            <person name="Patil S."/>
            <person name="Pu L.-L."/>
            <person name="Saada N."/>
            <person name="Tang L."/>
            <person name="Weissenberger G."/>
            <person name="Zhu Y."/>
            <person name="Hemphill L."/>
            <person name="Shang Y."/>
            <person name="Youmans B."/>
            <person name="Ayvaz T."/>
            <person name="Ross M."/>
            <person name="Santibanez J."/>
            <person name="Aqrawi P."/>
            <person name="Gross S."/>
            <person name="Joshi V."/>
            <person name="Fowler G."/>
            <person name="Nazareth L."/>
            <person name="Reid J."/>
            <person name="Worley K."/>
            <person name="Petrosino J."/>
            <person name="Highlander S."/>
            <person name="Gibbs R."/>
        </authorList>
    </citation>
    <scope>NUCLEOTIDE SEQUENCE [LARGE SCALE GENOMIC DNA]</scope>
    <source>
        <strain evidence="1">MN8</strain>
    </source>
</reference>
<proteinExistence type="predicted"/>
<dbReference type="RefSeq" id="WP_000560185.1">
    <property type="nucleotide sequence ID" value="NZ_CM000952.1"/>
</dbReference>
<dbReference type="AlphaFoldDB" id="A0A0E1XAZ7"/>
<organism evidence="1">
    <name type="scientific">Staphylococcus aureus subsp. aureus MN8</name>
    <dbReference type="NCBI Taxonomy" id="548470"/>
    <lineage>
        <taxon>Bacteria</taxon>
        <taxon>Bacillati</taxon>
        <taxon>Bacillota</taxon>
        <taxon>Bacilli</taxon>
        <taxon>Bacillales</taxon>
        <taxon>Staphylococcaceae</taxon>
        <taxon>Staphylococcus</taxon>
    </lineage>
</organism>
<evidence type="ECO:0008006" key="2">
    <source>
        <dbReference type="Google" id="ProtNLM"/>
    </source>
</evidence>
<protein>
    <recommendedName>
        <fullName evidence="2">Phage tail protein</fullName>
    </recommendedName>
</protein>
<comment type="caution">
    <text evidence="1">The sequence shown here is derived from an EMBL/GenBank/DDBJ whole genome shotgun (WGS) entry which is preliminary data.</text>
</comment>
<dbReference type="Proteomes" id="UP000003455">
    <property type="component" value="Chromosome"/>
</dbReference>
<dbReference type="EMBL" id="ACJA02000002">
    <property type="protein sequence ID" value="EFH95968.1"/>
    <property type="molecule type" value="Genomic_DNA"/>
</dbReference>
<dbReference type="HOGENOM" id="CLU_075565_0_0_9"/>
<sequence>MIAHDIEVIRNGSQYRVSDNPFTYNHLEVVEYNVTGAGYHRNYSDIEGIDGRFHNYAKEELKKVELKIRYKVSKIAYASHLKSDVQALFAGRFYLRELATPDNSIKYEHILDIPKYKQAFELDYVDGRQLFVGLVSEVSFDTTQTSGEFSLSFETTELPYFESVGYSTDLESNNDPEKWSVPDRLPTNEGDKRRQMTFYNTNSGEVYYNGDVPLTQFNQFNVVEIELAEDVKANDKEGFTFYTDKGNISVIKEVDLKAGDKIIFDGKHTYRGYLNIDSFNKTLEQPVLYPGWNRFKSNKVMKQITFRHKLYFR</sequence>
<accession>A0A0E1XAZ7</accession>
<evidence type="ECO:0000313" key="1">
    <source>
        <dbReference type="EMBL" id="EFH95968.1"/>
    </source>
</evidence>